<keyword evidence="2" id="KW-1185">Reference proteome</keyword>
<dbReference type="Proteomes" id="UP000183832">
    <property type="component" value="Unassembled WGS sequence"/>
</dbReference>
<dbReference type="AlphaFoldDB" id="A0A1J1HXE0"/>
<evidence type="ECO:0000313" key="2">
    <source>
        <dbReference type="Proteomes" id="UP000183832"/>
    </source>
</evidence>
<evidence type="ECO:0000313" key="1">
    <source>
        <dbReference type="EMBL" id="CRK91190.1"/>
    </source>
</evidence>
<name>A0A1J1HXE0_9DIPT</name>
<gene>
    <name evidence="1" type="ORF">CLUMA_CG004873</name>
</gene>
<proteinExistence type="predicted"/>
<protein>
    <submittedName>
        <fullName evidence="1">CLUMA_CG004873, isoform A</fullName>
    </submittedName>
</protein>
<organism evidence="1 2">
    <name type="scientific">Clunio marinus</name>
    <dbReference type="NCBI Taxonomy" id="568069"/>
    <lineage>
        <taxon>Eukaryota</taxon>
        <taxon>Metazoa</taxon>
        <taxon>Ecdysozoa</taxon>
        <taxon>Arthropoda</taxon>
        <taxon>Hexapoda</taxon>
        <taxon>Insecta</taxon>
        <taxon>Pterygota</taxon>
        <taxon>Neoptera</taxon>
        <taxon>Endopterygota</taxon>
        <taxon>Diptera</taxon>
        <taxon>Nematocera</taxon>
        <taxon>Chironomoidea</taxon>
        <taxon>Chironomidae</taxon>
        <taxon>Clunio</taxon>
    </lineage>
</organism>
<sequence length="65" mass="7120">MELELTKSFGVCVRQQTFDTFQSGIATNLNLGCATILFCKRGLLKFSLILASSSKIKVLCLISCD</sequence>
<reference evidence="1 2" key="1">
    <citation type="submission" date="2015-04" db="EMBL/GenBank/DDBJ databases">
        <authorList>
            <person name="Syromyatnikov M.Y."/>
            <person name="Popov V.N."/>
        </authorList>
    </citation>
    <scope>NUCLEOTIDE SEQUENCE [LARGE SCALE GENOMIC DNA]</scope>
</reference>
<dbReference type="EMBL" id="CVRI01000020">
    <property type="protein sequence ID" value="CRK91190.1"/>
    <property type="molecule type" value="Genomic_DNA"/>
</dbReference>
<accession>A0A1J1HXE0</accession>